<dbReference type="EMBL" id="JANPWB010000005">
    <property type="protein sequence ID" value="KAJ1190232.1"/>
    <property type="molecule type" value="Genomic_DNA"/>
</dbReference>
<keyword evidence="2" id="KW-1185">Reference proteome</keyword>
<comment type="caution">
    <text evidence="1">The sequence shown here is derived from an EMBL/GenBank/DDBJ whole genome shotgun (WGS) entry which is preliminary data.</text>
</comment>
<dbReference type="AlphaFoldDB" id="A0AAV7URM0"/>
<dbReference type="Proteomes" id="UP001066276">
    <property type="component" value="Chromosome 3_1"/>
</dbReference>
<accession>A0AAV7URM0</accession>
<proteinExistence type="predicted"/>
<gene>
    <name evidence="1" type="ORF">NDU88_006970</name>
</gene>
<name>A0AAV7URM0_PLEWA</name>
<protein>
    <submittedName>
        <fullName evidence="1">Uncharacterized protein</fullName>
    </submittedName>
</protein>
<evidence type="ECO:0000313" key="2">
    <source>
        <dbReference type="Proteomes" id="UP001066276"/>
    </source>
</evidence>
<reference evidence="1" key="1">
    <citation type="journal article" date="2022" name="bioRxiv">
        <title>Sequencing and chromosome-scale assembly of the giantPleurodeles waltlgenome.</title>
        <authorList>
            <person name="Brown T."/>
            <person name="Elewa A."/>
            <person name="Iarovenko S."/>
            <person name="Subramanian E."/>
            <person name="Araus A.J."/>
            <person name="Petzold A."/>
            <person name="Susuki M."/>
            <person name="Suzuki K.-i.T."/>
            <person name="Hayashi T."/>
            <person name="Toyoda A."/>
            <person name="Oliveira C."/>
            <person name="Osipova E."/>
            <person name="Leigh N.D."/>
            <person name="Simon A."/>
            <person name="Yun M.H."/>
        </authorList>
    </citation>
    <scope>NUCLEOTIDE SEQUENCE</scope>
    <source>
        <strain evidence="1">20211129_DDA</strain>
        <tissue evidence="1">Liver</tissue>
    </source>
</reference>
<sequence length="140" mass="15441">MNERLNPSGSVNFTQIWSLRAALLRIKFPPQYDKNMRSTQILYLKLSGSETHVLLRSQYSATLHSRVKPARLSSSPGCRLLLAAAEEQPPGSEIFSSRCLSGGARLRTLPSEAAAYVLPVSGFALPSSSRFRFPLLLFTS</sequence>
<evidence type="ECO:0000313" key="1">
    <source>
        <dbReference type="EMBL" id="KAJ1190232.1"/>
    </source>
</evidence>
<organism evidence="1 2">
    <name type="scientific">Pleurodeles waltl</name>
    <name type="common">Iberian ribbed newt</name>
    <dbReference type="NCBI Taxonomy" id="8319"/>
    <lineage>
        <taxon>Eukaryota</taxon>
        <taxon>Metazoa</taxon>
        <taxon>Chordata</taxon>
        <taxon>Craniata</taxon>
        <taxon>Vertebrata</taxon>
        <taxon>Euteleostomi</taxon>
        <taxon>Amphibia</taxon>
        <taxon>Batrachia</taxon>
        <taxon>Caudata</taxon>
        <taxon>Salamandroidea</taxon>
        <taxon>Salamandridae</taxon>
        <taxon>Pleurodelinae</taxon>
        <taxon>Pleurodeles</taxon>
    </lineage>
</organism>